<comment type="caution">
    <text evidence="2">The sequence shown here is derived from an EMBL/GenBank/DDBJ whole genome shotgun (WGS) entry which is preliminary data.</text>
</comment>
<protein>
    <submittedName>
        <fullName evidence="2">Uncharacterized protein</fullName>
    </submittedName>
</protein>
<evidence type="ECO:0000313" key="3">
    <source>
        <dbReference type="Proteomes" id="UP000801492"/>
    </source>
</evidence>
<dbReference type="InterPro" id="IPR043472">
    <property type="entry name" value="Macro_dom-like"/>
</dbReference>
<dbReference type="GO" id="GO:0071897">
    <property type="term" value="P:DNA biosynthetic process"/>
    <property type="evidence" value="ECO:0007669"/>
    <property type="project" value="UniProtKB-ARBA"/>
</dbReference>
<dbReference type="AlphaFoldDB" id="A0A8K0C8M2"/>
<feature type="compositionally biased region" description="Polar residues" evidence="1">
    <location>
        <begin position="171"/>
        <end position="182"/>
    </location>
</feature>
<evidence type="ECO:0000256" key="1">
    <source>
        <dbReference type="SAM" id="MobiDB-lite"/>
    </source>
</evidence>
<keyword evidence="3" id="KW-1185">Reference proteome</keyword>
<dbReference type="Gene3D" id="3.40.220.10">
    <property type="entry name" value="Leucine Aminopeptidase, subunit E, domain 1"/>
    <property type="match status" value="1"/>
</dbReference>
<dbReference type="InterPro" id="IPR043502">
    <property type="entry name" value="DNA/RNA_pol_sf"/>
</dbReference>
<dbReference type="Proteomes" id="UP000801492">
    <property type="component" value="Unassembled WGS sequence"/>
</dbReference>
<proteinExistence type="predicted"/>
<evidence type="ECO:0000313" key="2">
    <source>
        <dbReference type="EMBL" id="KAF2880781.1"/>
    </source>
</evidence>
<feature type="region of interest" description="Disordered" evidence="1">
    <location>
        <begin position="159"/>
        <end position="227"/>
    </location>
</feature>
<dbReference type="EMBL" id="VTPC01090911">
    <property type="protein sequence ID" value="KAF2880781.1"/>
    <property type="molecule type" value="Genomic_DNA"/>
</dbReference>
<dbReference type="SUPFAM" id="SSF56672">
    <property type="entry name" value="DNA/RNA polymerases"/>
    <property type="match status" value="1"/>
</dbReference>
<organism evidence="2 3">
    <name type="scientific">Ignelater luminosus</name>
    <name type="common">Cucubano</name>
    <name type="synonym">Pyrophorus luminosus</name>
    <dbReference type="NCBI Taxonomy" id="2038154"/>
    <lineage>
        <taxon>Eukaryota</taxon>
        <taxon>Metazoa</taxon>
        <taxon>Ecdysozoa</taxon>
        <taxon>Arthropoda</taxon>
        <taxon>Hexapoda</taxon>
        <taxon>Insecta</taxon>
        <taxon>Pterygota</taxon>
        <taxon>Neoptera</taxon>
        <taxon>Endopterygota</taxon>
        <taxon>Coleoptera</taxon>
        <taxon>Polyphaga</taxon>
        <taxon>Elateriformia</taxon>
        <taxon>Elateroidea</taxon>
        <taxon>Elateridae</taxon>
        <taxon>Agrypninae</taxon>
        <taxon>Pyrophorini</taxon>
        <taxon>Ignelater</taxon>
    </lineage>
</organism>
<name>A0A8K0C8M2_IGNLU</name>
<feature type="region of interest" description="Disordered" evidence="1">
    <location>
        <begin position="240"/>
        <end position="261"/>
    </location>
</feature>
<dbReference type="InterPro" id="IPR043128">
    <property type="entry name" value="Rev_trsase/Diguanyl_cyclase"/>
</dbReference>
<reference evidence="2" key="1">
    <citation type="submission" date="2019-08" db="EMBL/GenBank/DDBJ databases">
        <title>The genome of the North American firefly Photinus pyralis.</title>
        <authorList>
            <consortium name="Photinus pyralis genome working group"/>
            <person name="Fallon T.R."/>
            <person name="Sander Lower S.E."/>
            <person name="Weng J.-K."/>
        </authorList>
    </citation>
    <scope>NUCLEOTIDE SEQUENCE</scope>
    <source>
        <strain evidence="2">TRF0915ILg1</strain>
        <tissue evidence="2">Whole body</tissue>
    </source>
</reference>
<feature type="compositionally biased region" description="Basic and acidic residues" evidence="1">
    <location>
        <begin position="212"/>
        <end position="221"/>
    </location>
</feature>
<dbReference type="OrthoDB" id="2155246at2759"/>
<dbReference type="Gene3D" id="3.30.70.270">
    <property type="match status" value="1"/>
</dbReference>
<accession>A0A8K0C8M2</accession>
<sequence>MVSKKLLYGTLKHCPYIDYRDLNKVTKKEMFPILRTVFDRLRTANVKLKPSKCVFLKPKVKYLGHIIPGNGIQADPDKLQALKLFLFQHQLKRSAEPITNKDFQEIKDSLWDYKENIAFAHCVSENFSMAKGIALGFKKKFGFLRQLLAQRKKTWVTQDNQLEGEDEEQNRIANDSETSQDSLKVDETSPKPNCTQTDKEEWTTIPYKKRSRNDNNPDNKITKQTTLKNYWLNTPSIRNRFQALENTTEKPNDDENSTSPS</sequence>
<gene>
    <name evidence="2" type="ORF">ILUMI_25389</name>
</gene>